<protein>
    <submittedName>
        <fullName evidence="3">Uncharacterized protein</fullName>
    </submittedName>
</protein>
<dbReference type="AlphaFoldDB" id="A0A553W964"/>
<evidence type="ECO:0000256" key="2">
    <source>
        <dbReference type="SAM" id="Phobius"/>
    </source>
</evidence>
<keyword evidence="2" id="KW-1133">Transmembrane helix</keyword>
<sequence>MNTADMTGLLGFGTLIIGLIIAIIIWARFMRDPKNRHPMKGERERNLGEIREEAGQQEQPAKRLSEF</sequence>
<evidence type="ECO:0000313" key="3">
    <source>
        <dbReference type="EMBL" id="TSB01238.1"/>
    </source>
</evidence>
<dbReference type="RefSeq" id="WP_143776433.1">
    <property type="nucleotide sequence ID" value="NZ_VKKU01000002.1"/>
</dbReference>
<evidence type="ECO:0000256" key="1">
    <source>
        <dbReference type="SAM" id="MobiDB-lite"/>
    </source>
</evidence>
<name>A0A553W964_9SPHN</name>
<proteinExistence type="predicted"/>
<accession>A0A553W964</accession>
<dbReference type="Proteomes" id="UP000320160">
    <property type="component" value="Unassembled WGS sequence"/>
</dbReference>
<gene>
    <name evidence="3" type="ORF">FOM92_08420</name>
</gene>
<keyword evidence="2" id="KW-0812">Transmembrane</keyword>
<organism evidence="3 4">
    <name type="scientific">Sphingorhabdus contaminans</name>
    <dbReference type="NCBI Taxonomy" id="1343899"/>
    <lineage>
        <taxon>Bacteria</taxon>
        <taxon>Pseudomonadati</taxon>
        <taxon>Pseudomonadota</taxon>
        <taxon>Alphaproteobacteria</taxon>
        <taxon>Sphingomonadales</taxon>
        <taxon>Sphingomonadaceae</taxon>
        <taxon>Sphingorhabdus</taxon>
    </lineage>
</organism>
<dbReference type="EMBL" id="VKKU01000002">
    <property type="protein sequence ID" value="TSB01238.1"/>
    <property type="molecule type" value="Genomic_DNA"/>
</dbReference>
<feature type="region of interest" description="Disordered" evidence="1">
    <location>
        <begin position="34"/>
        <end position="67"/>
    </location>
</feature>
<evidence type="ECO:0000313" key="4">
    <source>
        <dbReference type="Proteomes" id="UP000320160"/>
    </source>
</evidence>
<keyword evidence="2" id="KW-0472">Membrane</keyword>
<reference evidence="3 4" key="1">
    <citation type="submission" date="2019-07" db="EMBL/GenBank/DDBJ databases">
        <authorList>
            <person name="Park M."/>
        </authorList>
    </citation>
    <scope>NUCLEOTIDE SEQUENCE [LARGE SCALE GENOMIC DNA]</scope>
    <source>
        <strain evidence="3 4">KCTC32445</strain>
    </source>
</reference>
<comment type="caution">
    <text evidence="3">The sequence shown here is derived from an EMBL/GenBank/DDBJ whole genome shotgun (WGS) entry which is preliminary data.</text>
</comment>
<feature type="transmembrane region" description="Helical" evidence="2">
    <location>
        <begin position="6"/>
        <end position="29"/>
    </location>
</feature>
<keyword evidence="4" id="KW-1185">Reference proteome</keyword>